<reference evidence="1 2" key="1">
    <citation type="journal article" date="2019" name="Emerg. Microbes Infect.">
        <title>Comprehensive subspecies identification of 175 nontuberculous mycobacteria species based on 7547 genomic profiles.</title>
        <authorList>
            <person name="Matsumoto Y."/>
            <person name="Kinjo T."/>
            <person name="Motooka D."/>
            <person name="Nabeya D."/>
            <person name="Jung N."/>
            <person name="Uechi K."/>
            <person name="Horii T."/>
            <person name="Iida T."/>
            <person name="Fujita J."/>
            <person name="Nakamura S."/>
        </authorList>
    </citation>
    <scope>NUCLEOTIDE SEQUENCE [LARGE SCALE GENOMIC DNA]</scope>
    <source>
        <strain evidence="1 2">JCM 14738</strain>
    </source>
</reference>
<dbReference type="RefSeq" id="WP_085230951.1">
    <property type="nucleotide sequence ID" value="NZ_AP022613.1"/>
</dbReference>
<dbReference type="Gene3D" id="1.10.287.1060">
    <property type="entry name" value="ESAT-6-like"/>
    <property type="match status" value="1"/>
</dbReference>
<evidence type="ECO:0000313" key="2">
    <source>
        <dbReference type="Proteomes" id="UP000467385"/>
    </source>
</evidence>
<dbReference type="InterPro" id="IPR010310">
    <property type="entry name" value="T7SS_ESAT-6-like"/>
</dbReference>
<dbReference type="OrthoDB" id="4762157at2"/>
<name>A0A1X1TS63_9MYCO</name>
<dbReference type="STRING" id="44010.AWC00_01815"/>
<dbReference type="EMBL" id="AP022613">
    <property type="protein sequence ID" value="BBZ42150.1"/>
    <property type="molecule type" value="Genomic_DNA"/>
</dbReference>
<organism evidence="1 2">
    <name type="scientific">Mycobacterium conspicuum</name>
    <dbReference type="NCBI Taxonomy" id="44010"/>
    <lineage>
        <taxon>Bacteria</taxon>
        <taxon>Bacillati</taxon>
        <taxon>Actinomycetota</taxon>
        <taxon>Actinomycetes</taxon>
        <taxon>Mycobacteriales</taxon>
        <taxon>Mycobacteriaceae</taxon>
        <taxon>Mycobacterium</taxon>
    </lineage>
</organism>
<dbReference type="AlphaFoldDB" id="A0A1X1TS63"/>
<accession>A0A1X1TS63</accession>
<dbReference type="InterPro" id="IPR036689">
    <property type="entry name" value="ESAT-6-like_sf"/>
</dbReference>
<dbReference type="Pfam" id="PF06013">
    <property type="entry name" value="WXG100"/>
    <property type="match status" value="1"/>
</dbReference>
<gene>
    <name evidence="1" type="primary">esxC</name>
    <name evidence="1" type="ORF">MCNS_52130</name>
</gene>
<dbReference type="SUPFAM" id="SSF140453">
    <property type="entry name" value="EsxAB dimer-like"/>
    <property type="match status" value="1"/>
</dbReference>
<protein>
    <submittedName>
        <fullName evidence="1">ESAT-6-like protein EsxC</fullName>
    </submittedName>
</protein>
<evidence type="ECO:0000313" key="1">
    <source>
        <dbReference type="EMBL" id="BBZ42150.1"/>
    </source>
</evidence>
<dbReference type="Proteomes" id="UP000467385">
    <property type="component" value="Chromosome"/>
</dbReference>
<keyword evidence="2" id="KW-1185">Reference proteome</keyword>
<proteinExistence type="predicted"/>
<sequence length="96" mass="10133">MSNPIITYNPAAVSDFATDVGSRASQLEAIHADTARLTNALQEFFAGKGAAGFFDAQNQMLSGLRGLIETVHQHGQTTTQVLGDAIATDNHISGLF</sequence>